<keyword evidence="2" id="KW-1185">Reference proteome</keyword>
<organism evidence="1 2">
    <name type="scientific">Novipirellula artificiosorum</name>
    <dbReference type="NCBI Taxonomy" id="2528016"/>
    <lineage>
        <taxon>Bacteria</taxon>
        <taxon>Pseudomonadati</taxon>
        <taxon>Planctomycetota</taxon>
        <taxon>Planctomycetia</taxon>
        <taxon>Pirellulales</taxon>
        <taxon>Pirellulaceae</taxon>
        <taxon>Novipirellula</taxon>
    </lineage>
</organism>
<dbReference type="EMBL" id="SJPV01000025">
    <property type="protein sequence ID" value="TWU28995.1"/>
    <property type="molecule type" value="Genomic_DNA"/>
</dbReference>
<accession>A0A5C6CYK2</accession>
<evidence type="ECO:0000313" key="1">
    <source>
        <dbReference type="EMBL" id="TWU28995.1"/>
    </source>
</evidence>
<proteinExistence type="predicted"/>
<reference evidence="1 2" key="1">
    <citation type="submission" date="2019-02" db="EMBL/GenBank/DDBJ databases">
        <title>Deep-cultivation of Planctomycetes and their phenomic and genomic characterization uncovers novel biology.</title>
        <authorList>
            <person name="Wiegand S."/>
            <person name="Jogler M."/>
            <person name="Boedeker C."/>
            <person name="Pinto D."/>
            <person name="Vollmers J."/>
            <person name="Rivas-Marin E."/>
            <person name="Kohn T."/>
            <person name="Peeters S.H."/>
            <person name="Heuer A."/>
            <person name="Rast P."/>
            <person name="Oberbeckmann S."/>
            <person name="Bunk B."/>
            <person name="Jeske O."/>
            <person name="Meyerdierks A."/>
            <person name="Storesund J.E."/>
            <person name="Kallscheuer N."/>
            <person name="Luecker S."/>
            <person name="Lage O.M."/>
            <person name="Pohl T."/>
            <person name="Merkel B.J."/>
            <person name="Hornburger P."/>
            <person name="Mueller R.-W."/>
            <person name="Bruemmer F."/>
            <person name="Labrenz M."/>
            <person name="Spormann A.M."/>
            <person name="Op Den Camp H."/>
            <person name="Overmann J."/>
            <person name="Amann R."/>
            <person name="Jetten M.S.M."/>
            <person name="Mascher T."/>
            <person name="Medema M.H."/>
            <person name="Devos D.P."/>
            <person name="Kaster A.-K."/>
            <person name="Ovreas L."/>
            <person name="Rohde M."/>
            <person name="Galperin M.Y."/>
            <person name="Jogler C."/>
        </authorList>
    </citation>
    <scope>NUCLEOTIDE SEQUENCE [LARGE SCALE GENOMIC DNA]</scope>
    <source>
        <strain evidence="1 2">Poly41</strain>
    </source>
</reference>
<protein>
    <submittedName>
        <fullName evidence="1">Uncharacterized protein</fullName>
    </submittedName>
</protein>
<name>A0A5C6CYK2_9BACT</name>
<dbReference type="Proteomes" id="UP000319143">
    <property type="component" value="Unassembled WGS sequence"/>
</dbReference>
<comment type="caution">
    <text evidence="1">The sequence shown here is derived from an EMBL/GenBank/DDBJ whole genome shotgun (WGS) entry which is preliminary data.</text>
</comment>
<dbReference type="AlphaFoldDB" id="A0A5C6CYK2"/>
<sequence length="58" mass="6651">MRVVGEDLVWTNTVYDMDGKKTVSDFVYQKQDARTMLVKYTDAEDGKQKTVKCTKIGD</sequence>
<evidence type="ECO:0000313" key="2">
    <source>
        <dbReference type="Proteomes" id="UP000319143"/>
    </source>
</evidence>
<gene>
    <name evidence="1" type="ORF">Poly41_67860</name>
</gene>